<evidence type="ECO:0000256" key="2">
    <source>
        <dbReference type="PIRSR" id="PIRSR605754-1"/>
    </source>
</evidence>
<organism evidence="3">
    <name type="scientific">uncultured Eubacteriales bacterium</name>
    <dbReference type="NCBI Taxonomy" id="172733"/>
    <lineage>
        <taxon>Bacteria</taxon>
        <taxon>Bacillati</taxon>
        <taxon>Bacillota</taxon>
        <taxon>Clostridia</taxon>
        <taxon>Eubacteriales</taxon>
        <taxon>environmental samples</taxon>
    </lineage>
</organism>
<dbReference type="InterPro" id="IPR042000">
    <property type="entry name" value="Sortase_D_2"/>
</dbReference>
<accession>A0A212KEW0</accession>
<dbReference type="EMBL" id="FLUN01000001">
    <property type="protein sequence ID" value="SBW10260.1"/>
    <property type="molecule type" value="Genomic_DNA"/>
</dbReference>
<evidence type="ECO:0000256" key="1">
    <source>
        <dbReference type="ARBA" id="ARBA00022801"/>
    </source>
</evidence>
<dbReference type="SUPFAM" id="SSF63817">
    <property type="entry name" value="Sortase"/>
    <property type="match status" value="1"/>
</dbReference>
<dbReference type="GO" id="GO:0016787">
    <property type="term" value="F:hydrolase activity"/>
    <property type="evidence" value="ECO:0007669"/>
    <property type="project" value="UniProtKB-KW"/>
</dbReference>
<name>A0A212KEW0_9FIRM</name>
<dbReference type="NCBIfam" id="TIGR01076">
    <property type="entry name" value="sortase_fam"/>
    <property type="match status" value="1"/>
</dbReference>
<sequence>MKKRCFTRRRVAVSLIACGLLLLLIAAVLELSRYPWRAALALPADLPDPAPIVLDGADKRAHLINAETAPPQAEEDMAQLPGDEESDAVPDAYVALGVIKIPRLEVSEHLLEGTDRQLRYGVGHLTGTAAVGAVGNAALAAHRNLSFRYLDLLRSGDDVILTVGKDTFTYEVYDSFEVEPDELWVLNAVEGETHTLTLITCTPYLVSSHRLIVRARLVDVKR</sequence>
<reference evidence="3" key="1">
    <citation type="submission" date="2016-04" db="EMBL/GenBank/DDBJ databases">
        <authorList>
            <person name="Evans L.H."/>
            <person name="Alamgir A."/>
            <person name="Owens N."/>
            <person name="Weber N.D."/>
            <person name="Virtaneva K."/>
            <person name="Barbian K."/>
            <person name="Babar A."/>
            <person name="Rosenke K."/>
        </authorList>
    </citation>
    <scope>NUCLEOTIDE SEQUENCE</scope>
    <source>
        <strain evidence="3">86</strain>
    </source>
</reference>
<feature type="active site" description="Acyl-thioester intermediate" evidence="2">
    <location>
        <position position="201"/>
    </location>
</feature>
<dbReference type="Pfam" id="PF04203">
    <property type="entry name" value="Sortase"/>
    <property type="match status" value="1"/>
</dbReference>
<dbReference type="InterPro" id="IPR023365">
    <property type="entry name" value="Sortase_dom-sf"/>
</dbReference>
<evidence type="ECO:0000313" key="3">
    <source>
        <dbReference type="EMBL" id="SBW10260.1"/>
    </source>
</evidence>
<proteinExistence type="predicted"/>
<protein>
    <recommendedName>
        <fullName evidence="4">Sortase</fullName>
    </recommendedName>
</protein>
<dbReference type="AlphaFoldDB" id="A0A212KEW0"/>
<feature type="active site" description="Proton donor/acceptor" evidence="2">
    <location>
        <position position="142"/>
    </location>
</feature>
<dbReference type="CDD" id="cd06166">
    <property type="entry name" value="Sortase_D_2"/>
    <property type="match status" value="1"/>
</dbReference>
<evidence type="ECO:0008006" key="4">
    <source>
        <dbReference type="Google" id="ProtNLM"/>
    </source>
</evidence>
<keyword evidence="1" id="KW-0378">Hydrolase</keyword>
<gene>
    <name evidence="3" type="ORF">KL86CLO1_12889</name>
</gene>
<dbReference type="InterPro" id="IPR005754">
    <property type="entry name" value="Sortase"/>
</dbReference>
<dbReference type="Gene3D" id="2.40.260.10">
    <property type="entry name" value="Sortase"/>
    <property type="match status" value="1"/>
</dbReference>